<dbReference type="PANTHER" id="PTHR30086:SF20">
    <property type="entry name" value="ARGININE EXPORTER PROTEIN ARGO-RELATED"/>
    <property type="match status" value="1"/>
</dbReference>
<feature type="transmembrane region" description="Helical" evidence="6">
    <location>
        <begin position="144"/>
        <end position="171"/>
    </location>
</feature>
<keyword evidence="4 6" id="KW-1133">Transmembrane helix</keyword>
<protein>
    <submittedName>
        <fullName evidence="7">LysE family transporter</fullName>
    </submittedName>
</protein>
<keyword evidence="5 6" id="KW-0472">Membrane</keyword>
<evidence type="ECO:0000256" key="5">
    <source>
        <dbReference type="ARBA" id="ARBA00023136"/>
    </source>
</evidence>
<proteinExistence type="predicted"/>
<evidence type="ECO:0000256" key="1">
    <source>
        <dbReference type="ARBA" id="ARBA00004651"/>
    </source>
</evidence>
<comment type="caution">
    <text evidence="7">The sequence shown here is derived from an EMBL/GenBank/DDBJ whole genome shotgun (WGS) entry which is preliminary data.</text>
</comment>
<dbReference type="EMBL" id="JBBKZS010000001">
    <property type="protein sequence ID" value="MEJ8852995.1"/>
    <property type="molecule type" value="Genomic_DNA"/>
</dbReference>
<dbReference type="Pfam" id="PF01810">
    <property type="entry name" value="LysE"/>
    <property type="match status" value="1"/>
</dbReference>
<feature type="transmembrane region" description="Helical" evidence="6">
    <location>
        <begin position="6"/>
        <end position="28"/>
    </location>
</feature>
<feature type="transmembrane region" description="Helical" evidence="6">
    <location>
        <begin position="117"/>
        <end position="138"/>
    </location>
</feature>
<dbReference type="Proteomes" id="UP001367030">
    <property type="component" value="Unassembled WGS sequence"/>
</dbReference>
<sequence length="203" mass="21735">MTFHTWLLYLVAATGLSLTPGPNSLLVLTHGALHGHRKTLFTVAGGAVGFTALIALSMLGIGALLQASAHALVVLKFVGGAYLIWLGIQLWRAPAIQLRADAATSDTRGATMFRQGLLTAVSNPKALLFYGAFLPQFIDPARDLATQLVIMAVVFVTIEVIVEYLLALLAHRIRPLLERAGRNFNRVCGGMFAAMGVALPMTR</sequence>
<comment type="subcellular location">
    <subcellularLocation>
        <location evidence="1">Cell membrane</location>
        <topology evidence="1">Multi-pass membrane protein</topology>
    </subcellularLocation>
</comment>
<keyword evidence="3 6" id="KW-0812">Transmembrane</keyword>
<dbReference type="InterPro" id="IPR001123">
    <property type="entry name" value="LeuE-type"/>
</dbReference>
<evidence type="ECO:0000256" key="2">
    <source>
        <dbReference type="ARBA" id="ARBA00022475"/>
    </source>
</evidence>
<evidence type="ECO:0000256" key="6">
    <source>
        <dbReference type="SAM" id="Phobius"/>
    </source>
</evidence>
<organism evidence="7 8">
    <name type="scientific">Variovorax robiniae</name>
    <dbReference type="NCBI Taxonomy" id="1836199"/>
    <lineage>
        <taxon>Bacteria</taxon>
        <taxon>Pseudomonadati</taxon>
        <taxon>Pseudomonadota</taxon>
        <taxon>Betaproteobacteria</taxon>
        <taxon>Burkholderiales</taxon>
        <taxon>Comamonadaceae</taxon>
        <taxon>Variovorax</taxon>
    </lineage>
</organism>
<keyword evidence="2" id="KW-1003">Cell membrane</keyword>
<feature type="transmembrane region" description="Helical" evidence="6">
    <location>
        <begin position="183"/>
        <end position="201"/>
    </location>
</feature>
<dbReference type="PIRSF" id="PIRSF006324">
    <property type="entry name" value="LeuE"/>
    <property type="match status" value="1"/>
</dbReference>
<evidence type="ECO:0000256" key="3">
    <source>
        <dbReference type="ARBA" id="ARBA00022692"/>
    </source>
</evidence>
<dbReference type="PANTHER" id="PTHR30086">
    <property type="entry name" value="ARGININE EXPORTER PROTEIN ARGO"/>
    <property type="match status" value="1"/>
</dbReference>
<accession>A0ABU8X1J6</accession>
<evidence type="ECO:0000313" key="8">
    <source>
        <dbReference type="Proteomes" id="UP001367030"/>
    </source>
</evidence>
<feature type="transmembrane region" description="Helical" evidence="6">
    <location>
        <begin position="40"/>
        <end position="65"/>
    </location>
</feature>
<feature type="transmembrane region" description="Helical" evidence="6">
    <location>
        <begin position="71"/>
        <end position="91"/>
    </location>
</feature>
<reference evidence="7 8" key="1">
    <citation type="submission" date="2024-03" db="EMBL/GenBank/DDBJ databases">
        <title>Novel species of the genus Variovorax.</title>
        <authorList>
            <person name="Liu Q."/>
            <person name="Xin Y.-H."/>
        </authorList>
    </citation>
    <scope>NUCLEOTIDE SEQUENCE [LARGE SCALE GENOMIC DNA]</scope>
    <source>
        <strain evidence="7 8">KACC 18901</strain>
    </source>
</reference>
<dbReference type="RefSeq" id="WP_340333109.1">
    <property type="nucleotide sequence ID" value="NZ_JBBKZS010000001.1"/>
</dbReference>
<keyword evidence="8" id="KW-1185">Reference proteome</keyword>
<gene>
    <name evidence="7" type="ORF">WKW79_00350</name>
</gene>
<evidence type="ECO:0000313" key="7">
    <source>
        <dbReference type="EMBL" id="MEJ8852995.1"/>
    </source>
</evidence>
<evidence type="ECO:0000256" key="4">
    <source>
        <dbReference type="ARBA" id="ARBA00022989"/>
    </source>
</evidence>
<name>A0ABU8X1J6_9BURK</name>